<organism evidence="1 2">
    <name type="scientific">Eumeta variegata</name>
    <name type="common">Bagworm moth</name>
    <name type="synonym">Eumeta japonica</name>
    <dbReference type="NCBI Taxonomy" id="151549"/>
    <lineage>
        <taxon>Eukaryota</taxon>
        <taxon>Metazoa</taxon>
        <taxon>Ecdysozoa</taxon>
        <taxon>Arthropoda</taxon>
        <taxon>Hexapoda</taxon>
        <taxon>Insecta</taxon>
        <taxon>Pterygota</taxon>
        <taxon>Neoptera</taxon>
        <taxon>Endopterygota</taxon>
        <taxon>Lepidoptera</taxon>
        <taxon>Glossata</taxon>
        <taxon>Ditrysia</taxon>
        <taxon>Tineoidea</taxon>
        <taxon>Psychidae</taxon>
        <taxon>Oiketicinae</taxon>
        <taxon>Eumeta</taxon>
    </lineage>
</organism>
<dbReference type="EMBL" id="BGZK01005496">
    <property type="protein sequence ID" value="GBP14302.1"/>
    <property type="molecule type" value="Genomic_DNA"/>
</dbReference>
<comment type="caution">
    <text evidence="1">The sequence shown here is derived from an EMBL/GenBank/DDBJ whole genome shotgun (WGS) entry which is preliminary data.</text>
</comment>
<proteinExistence type="predicted"/>
<name>A0A4C1TIH4_EUMVA</name>
<reference evidence="1 2" key="1">
    <citation type="journal article" date="2019" name="Commun. Biol.">
        <title>The bagworm genome reveals a unique fibroin gene that provides high tensile strength.</title>
        <authorList>
            <person name="Kono N."/>
            <person name="Nakamura H."/>
            <person name="Ohtoshi R."/>
            <person name="Tomita M."/>
            <person name="Numata K."/>
            <person name="Arakawa K."/>
        </authorList>
    </citation>
    <scope>NUCLEOTIDE SEQUENCE [LARGE SCALE GENOMIC DNA]</scope>
</reference>
<sequence>MDRRFLNVPYVVNKLVLVQQQYCLWAMEEVVGPYADYDGIADGDVGVDVVVDVGGADDDDDVVYDKAYYPFPLHEDWQALVVADALGAEELAP</sequence>
<keyword evidence="2" id="KW-1185">Reference proteome</keyword>
<accession>A0A4C1TIH4</accession>
<protein>
    <submittedName>
        <fullName evidence="1">Uncharacterized protein</fullName>
    </submittedName>
</protein>
<gene>
    <name evidence="1" type="ORF">EVAR_73326_1</name>
</gene>
<evidence type="ECO:0000313" key="2">
    <source>
        <dbReference type="Proteomes" id="UP000299102"/>
    </source>
</evidence>
<dbReference type="AlphaFoldDB" id="A0A4C1TIH4"/>
<dbReference type="Proteomes" id="UP000299102">
    <property type="component" value="Unassembled WGS sequence"/>
</dbReference>
<evidence type="ECO:0000313" key="1">
    <source>
        <dbReference type="EMBL" id="GBP14302.1"/>
    </source>
</evidence>